<organism evidence="1 2">
    <name type="scientific">Spirosoma fluviale</name>
    <dbReference type="NCBI Taxonomy" id="1597977"/>
    <lineage>
        <taxon>Bacteria</taxon>
        <taxon>Pseudomonadati</taxon>
        <taxon>Bacteroidota</taxon>
        <taxon>Cytophagia</taxon>
        <taxon>Cytophagales</taxon>
        <taxon>Cytophagaceae</taxon>
        <taxon>Spirosoma</taxon>
    </lineage>
</organism>
<gene>
    <name evidence="1" type="ORF">SAMN06269250_0377</name>
</gene>
<accession>A0A286F4Y0</accession>
<evidence type="ECO:0008006" key="3">
    <source>
        <dbReference type="Google" id="ProtNLM"/>
    </source>
</evidence>
<name>A0A286F4Y0_9BACT</name>
<dbReference type="InterPro" id="IPR011006">
    <property type="entry name" value="CheY-like_superfamily"/>
</dbReference>
<evidence type="ECO:0000313" key="2">
    <source>
        <dbReference type="Proteomes" id="UP000219452"/>
    </source>
</evidence>
<keyword evidence="2" id="KW-1185">Reference proteome</keyword>
<dbReference type="SUPFAM" id="SSF52172">
    <property type="entry name" value="CheY-like"/>
    <property type="match status" value="1"/>
</dbReference>
<sequence length="135" mass="15480">MAIQAKFVIGLLYSNTLRTYITINYSRASRSQLAHYLQRTGWLNLGQAGSFTGEMLACVKSGNYAPVFLRLPDPDTELPESFLAALRQHPGVIVTSPYPQHLYRHLPLQPFDFLTEPFSFERFTQSMERYVEQFG</sequence>
<dbReference type="Proteomes" id="UP000219452">
    <property type="component" value="Unassembled WGS sequence"/>
</dbReference>
<protein>
    <recommendedName>
        <fullName evidence="3">Response regulatory domain-containing protein</fullName>
    </recommendedName>
</protein>
<dbReference type="AlphaFoldDB" id="A0A286F4Y0"/>
<evidence type="ECO:0000313" key="1">
    <source>
        <dbReference type="EMBL" id="SOD78268.1"/>
    </source>
</evidence>
<proteinExistence type="predicted"/>
<reference evidence="2" key="1">
    <citation type="submission" date="2017-09" db="EMBL/GenBank/DDBJ databases">
        <authorList>
            <person name="Varghese N."/>
            <person name="Submissions S."/>
        </authorList>
    </citation>
    <scope>NUCLEOTIDE SEQUENCE [LARGE SCALE GENOMIC DNA]</scope>
    <source>
        <strain evidence="2">DSM 29961</strain>
    </source>
</reference>
<dbReference type="EMBL" id="OCNH01000001">
    <property type="protein sequence ID" value="SOD78268.1"/>
    <property type="molecule type" value="Genomic_DNA"/>
</dbReference>